<reference evidence="2" key="1">
    <citation type="journal article" date="2022" name="Mol. Ecol. Resour.">
        <title>The genomes of chicory, endive, great burdock and yacon provide insights into Asteraceae palaeo-polyploidization history and plant inulin production.</title>
        <authorList>
            <person name="Fan W."/>
            <person name="Wang S."/>
            <person name="Wang H."/>
            <person name="Wang A."/>
            <person name="Jiang F."/>
            <person name="Liu H."/>
            <person name="Zhao H."/>
            <person name="Xu D."/>
            <person name="Zhang Y."/>
        </authorList>
    </citation>
    <scope>NUCLEOTIDE SEQUENCE [LARGE SCALE GENOMIC DNA]</scope>
    <source>
        <strain evidence="2">cv. Punajuju</strain>
    </source>
</reference>
<dbReference type="Proteomes" id="UP001055811">
    <property type="component" value="Linkage Group LG01"/>
</dbReference>
<comment type="caution">
    <text evidence="1">The sequence shown here is derived from an EMBL/GenBank/DDBJ whole genome shotgun (WGS) entry which is preliminary data.</text>
</comment>
<evidence type="ECO:0000313" key="1">
    <source>
        <dbReference type="EMBL" id="KAI3790884.1"/>
    </source>
</evidence>
<organism evidence="1 2">
    <name type="scientific">Cichorium intybus</name>
    <name type="common">Chicory</name>
    <dbReference type="NCBI Taxonomy" id="13427"/>
    <lineage>
        <taxon>Eukaryota</taxon>
        <taxon>Viridiplantae</taxon>
        <taxon>Streptophyta</taxon>
        <taxon>Embryophyta</taxon>
        <taxon>Tracheophyta</taxon>
        <taxon>Spermatophyta</taxon>
        <taxon>Magnoliopsida</taxon>
        <taxon>eudicotyledons</taxon>
        <taxon>Gunneridae</taxon>
        <taxon>Pentapetalae</taxon>
        <taxon>asterids</taxon>
        <taxon>campanulids</taxon>
        <taxon>Asterales</taxon>
        <taxon>Asteraceae</taxon>
        <taxon>Cichorioideae</taxon>
        <taxon>Cichorieae</taxon>
        <taxon>Cichoriinae</taxon>
        <taxon>Cichorium</taxon>
    </lineage>
</organism>
<accession>A0ACB9H4U0</accession>
<proteinExistence type="predicted"/>
<protein>
    <submittedName>
        <fullName evidence="1">Uncharacterized protein</fullName>
    </submittedName>
</protein>
<evidence type="ECO:0000313" key="2">
    <source>
        <dbReference type="Proteomes" id="UP001055811"/>
    </source>
</evidence>
<name>A0ACB9H4U0_CICIN</name>
<dbReference type="EMBL" id="CM042009">
    <property type="protein sequence ID" value="KAI3790884.1"/>
    <property type="molecule type" value="Genomic_DNA"/>
</dbReference>
<gene>
    <name evidence="1" type="ORF">L2E82_04281</name>
</gene>
<keyword evidence="2" id="KW-1185">Reference proteome</keyword>
<reference evidence="1 2" key="2">
    <citation type="journal article" date="2022" name="Mol. Ecol. Resour.">
        <title>The genomes of chicory, endive, great burdock and yacon provide insights into Asteraceae paleo-polyploidization history and plant inulin production.</title>
        <authorList>
            <person name="Fan W."/>
            <person name="Wang S."/>
            <person name="Wang H."/>
            <person name="Wang A."/>
            <person name="Jiang F."/>
            <person name="Liu H."/>
            <person name="Zhao H."/>
            <person name="Xu D."/>
            <person name="Zhang Y."/>
        </authorList>
    </citation>
    <scope>NUCLEOTIDE SEQUENCE [LARGE SCALE GENOMIC DNA]</scope>
    <source>
        <strain evidence="2">cv. Punajuju</strain>
        <tissue evidence="1">Leaves</tissue>
    </source>
</reference>
<sequence>MIVFSLFSTQLDGKNYASGSYVMKNFLHGKNMWGIVTGTKEKPMAGVEGYAALLDSWETDNSNIITWINNYAIQSIGTQLAKYDTAKEVWDHLDRLYTQSNFEKQYQLEFDIRALQ</sequence>